<keyword evidence="9" id="KW-0028">Amino-acid biosynthesis</keyword>
<evidence type="ECO:0000256" key="8">
    <source>
        <dbReference type="ARBA" id="ARBA00022603"/>
    </source>
</evidence>
<feature type="domain" description="B12-binding" evidence="22">
    <location>
        <begin position="715"/>
        <end position="839"/>
    </location>
</feature>
<evidence type="ECO:0000259" key="22">
    <source>
        <dbReference type="PROSITE" id="PS51332"/>
    </source>
</evidence>
<dbReference type="UniPathway" id="UPA00051">
    <property type="reaction ID" value="UER00081"/>
</dbReference>
<dbReference type="SUPFAM" id="SSF51717">
    <property type="entry name" value="Dihydropteroate synthetase-like"/>
    <property type="match status" value="1"/>
</dbReference>
<dbReference type="GO" id="GO:0046872">
    <property type="term" value="F:metal ion binding"/>
    <property type="evidence" value="ECO:0007669"/>
    <property type="project" value="UniProtKB-KW"/>
</dbReference>
<evidence type="ECO:0000256" key="12">
    <source>
        <dbReference type="ARBA" id="ARBA00022691"/>
    </source>
</evidence>
<keyword evidence="10" id="KW-0846">Cobalamin</keyword>
<dbReference type="NCBIfam" id="NF005719">
    <property type="entry name" value="PRK07535.1"/>
    <property type="match status" value="1"/>
</dbReference>
<evidence type="ECO:0000256" key="10">
    <source>
        <dbReference type="ARBA" id="ARBA00022628"/>
    </source>
</evidence>
<dbReference type="InterPro" id="IPR050554">
    <property type="entry name" value="Met_Synthase/Corrinoid"/>
</dbReference>
<evidence type="ECO:0000256" key="5">
    <source>
        <dbReference type="ARBA" id="ARBA00010398"/>
    </source>
</evidence>
<keyword evidence="12" id="KW-0949">S-adenosyl-L-methionine</keyword>
<evidence type="ECO:0000313" key="25">
    <source>
        <dbReference type="Proteomes" id="UP000003195"/>
    </source>
</evidence>
<dbReference type="eggNOG" id="COG1410">
    <property type="taxonomic scope" value="Bacteria"/>
</dbReference>
<feature type="domain" description="Pterin-binding" evidence="21">
    <location>
        <begin position="318"/>
        <end position="562"/>
    </location>
</feature>
<name>E2ZDC4_9FIRM</name>
<evidence type="ECO:0000256" key="13">
    <source>
        <dbReference type="ARBA" id="ARBA00022723"/>
    </source>
</evidence>
<evidence type="ECO:0000259" key="23">
    <source>
        <dbReference type="PROSITE" id="PS51337"/>
    </source>
</evidence>
<evidence type="ECO:0000256" key="4">
    <source>
        <dbReference type="ARBA" id="ARBA00005178"/>
    </source>
</evidence>
<evidence type="ECO:0000256" key="15">
    <source>
        <dbReference type="ARBA" id="ARBA00023167"/>
    </source>
</evidence>
<dbReference type="PROSITE" id="PS50972">
    <property type="entry name" value="PTERIN_BINDING"/>
    <property type="match status" value="1"/>
</dbReference>
<reference evidence="24 25" key="1">
    <citation type="submission" date="2010-08" db="EMBL/GenBank/DDBJ databases">
        <authorList>
            <person name="Weinstock G."/>
            <person name="Sodergren E."/>
            <person name="Clifton S."/>
            <person name="Fulton L."/>
            <person name="Fulton B."/>
            <person name="Courtney L."/>
            <person name="Fronick C."/>
            <person name="Harrison M."/>
            <person name="Strong C."/>
            <person name="Farmer C."/>
            <person name="Delahaunty K."/>
            <person name="Markovic C."/>
            <person name="Hall O."/>
            <person name="Minx P."/>
            <person name="Tomlinson C."/>
            <person name="Mitreva M."/>
            <person name="Hou S."/>
            <person name="Chen J."/>
            <person name="Wollam A."/>
            <person name="Pepin K.H."/>
            <person name="Johnson M."/>
            <person name="Bhonagiri V."/>
            <person name="Zhang X."/>
            <person name="Suruliraj S."/>
            <person name="Warren W."/>
            <person name="Chinwalla A."/>
            <person name="Mardis E.R."/>
            <person name="Wilson R.K."/>
        </authorList>
    </citation>
    <scope>NUCLEOTIDE SEQUENCE [LARGE SCALE GENOMIC DNA]</scope>
    <source>
        <strain evidence="24 25">F0359</strain>
    </source>
</reference>
<dbReference type="OrthoDB" id="9803687at2"/>
<evidence type="ECO:0000313" key="24">
    <source>
        <dbReference type="EMBL" id="EFQ03683.1"/>
    </source>
</evidence>
<evidence type="ECO:0000256" key="9">
    <source>
        <dbReference type="ARBA" id="ARBA00022605"/>
    </source>
</evidence>
<dbReference type="EC" id="2.1.1.13" evidence="6"/>
<dbReference type="GO" id="GO:0046653">
    <property type="term" value="P:tetrahydrofolate metabolic process"/>
    <property type="evidence" value="ECO:0007669"/>
    <property type="project" value="TreeGrafter"/>
</dbReference>
<proteinExistence type="inferred from homology"/>
<comment type="pathway">
    <text evidence="4">Amino-acid biosynthesis; L-methionine biosynthesis via de novo pathway; L-methionine from L-homocysteine (MetH route): step 1/1.</text>
</comment>
<dbReference type="GO" id="GO:0008705">
    <property type="term" value="F:methionine synthase activity"/>
    <property type="evidence" value="ECO:0007669"/>
    <property type="project" value="UniProtKB-EC"/>
</dbReference>
<keyword evidence="25" id="KW-1185">Reference proteome</keyword>
<dbReference type="InterPro" id="IPR036594">
    <property type="entry name" value="Meth_synthase_dom"/>
</dbReference>
<dbReference type="Pfam" id="PF02607">
    <property type="entry name" value="B12-binding_2"/>
    <property type="match status" value="1"/>
</dbReference>
<comment type="cofactor">
    <cofactor evidence="2 19">
        <name>Zn(2+)</name>
        <dbReference type="ChEBI" id="CHEBI:29105"/>
    </cofactor>
</comment>
<dbReference type="SMART" id="SM01018">
    <property type="entry name" value="B12-binding_2"/>
    <property type="match status" value="1"/>
</dbReference>
<feature type="binding site" evidence="19">
    <location>
        <position position="207"/>
    </location>
    <ligand>
        <name>Zn(2+)</name>
        <dbReference type="ChEBI" id="CHEBI:29105"/>
    </ligand>
</feature>
<keyword evidence="16" id="KW-0170">Cobalt</keyword>
<evidence type="ECO:0000256" key="18">
    <source>
        <dbReference type="ARBA" id="ARBA00031040"/>
    </source>
</evidence>
<evidence type="ECO:0000256" key="11">
    <source>
        <dbReference type="ARBA" id="ARBA00022679"/>
    </source>
</evidence>
<keyword evidence="11 19" id="KW-0808">Transferase</keyword>
<evidence type="ECO:0000256" key="16">
    <source>
        <dbReference type="ARBA" id="ARBA00023285"/>
    </source>
</evidence>
<feature type="domain" description="Hcy-binding" evidence="20">
    <location>
        <begin position="2"/>
        <end position="287"/>
    </location>
</feature>
<dbReference type="Gene3D" id="1.10.1240.10">
    <property type="entry name" value="Methionine synthase domain"/>
    <property type="match status" value="1"/>
</dbReference>
<evidence type="ECO:0000259" key="21">
    <source>
        <dbReference type="PROSITE" id="PS50972"/>
    </source>
</evidence>
<dbReference type="InterPro" id="IPR011005">
    <property type="entry name" value="Dihydropteroate_synth-like_sf"/>
</dbReference>
<feature type="binding site" evidence="19">
    <location>
        <position position="272"/>
    </location>
    <ligand>
        <name>Zn(2+)</name>
        <dbReference type="ChEBI" id="CHEBI:29105"/>
    </ligand>
</feature>
<dbReference type="InterPro" id="IPR036589">
    <property type="entry name" value="HCY_dom_sf"/>
</dbReference>
<dbReference type="Pfam" id="PF02310">
    <property type="entry name" value="B12-binding"/>
    <property type="match status" value="1"/>
</dbReference>
<organism evidence="24 25">
    <name type="scientific">Megasphaera micronuciformis F0359</name>
    <dbReference type="NCBI Taxonomy" id="706434"/>
    <lineage>
        <taxon>Bacteria</taxon>
        <taxon>Bacillati</taxon>
        <taxon>Bacillota</taxon>
        <taxon>Negativicutes</taxon>
        <taxon>Veillonellales</taxon>
        <taxon>Veillonellaceae</taxon>
        <taxon>Megasphaera</taxon>
    </lineage>
</organism>
<dbReference type="SUPFAM" id="SSF47644">
    <property type="entry name" value="Methionine synthase domain"/>
    <property type="match status" value="1"/>
</dbReference>
<comment type="catalytic activity">
    <reaction evidence="1">
        <text>(6S)-5-methyl-5,6,7,8-tetrahydrofolate + L-homocysteine = (6S)-5,6,7,8-tetrahydrofolate + L-methionine</text>
        <dbReference type="Rhea" id="RHEA:11172"/>
        <dbReference type="ChEBI" id="CHEBI:18608"/>
        <dbReference type="ChEBI" id="CHEBI:57453"/>
        <dbReference type="ChEBI" id="CHEBI:57844"/>
        <dbReference type="ChEBI" id="CHEBI:58199"/>
        <dbReference type="EC" id="2.1.1.13"/>
    </reaction>
</comment>
<dbReference type="SUPFAM" id="SSF52242">
    <property type="entry name" value="Cobalamin (vitamin B12)-binding domain"/>
    <property type="match status" value="1"/>
</dbReference>
<comment type="similarity">
    <text evidence="5">Belongs to the vitamin-B12 dependent methionine synthase family.</text>
</comment>
<protein>
    <recommendedName>
        <fullName evidence="7">Methionine synthase</fullName>
        <ecNumber evidence="6">2.1.1.13</ecNumber>
    </recommendedName>
    <alternativeName>
        <fullName evidence="18">5-methyltetrahydrofolate--homocysteine methyltransferase</fullName>
    </alternativeName>
</protein>
<dbReference type="PROSITE" id="PS50970">
    <property type="entry name" value="HCY"/>
    <property type="match status" value="1"/>
</dbReference>
<dbReference type="PROSITE" id="PS51337">
    <property type="entry name" value="B12_BINDING_NTER"/>
    <property type="match status" value="1"/>
</dbReference>
<dbReference type="eggNOG" id="COG0646">
    <property type="taxonomic scope" value="Bacteria"/>
</dbReference>
<keyword evidence="15" id="KW-0486">Methionine biosynthesis</keyword>
<dbReference type="PIRSF" id="PIRSF037472">
    <property type="entry name" value="DHPS_mtfrase"/>
    <property type="match status" value="1"/>
</dbReference>
<evidence type="ECO:0000256" key="17">
    <source>
        <dbReference type="ARBA" id="ARBA00025552"/>
    </source>
</evidence>
<sequence>MRQDLRKRLGKERLFFDGGTGSLLQAAGLKPGELPETWNLTRADVIIDLHKQYLDSGCHIFNTNTFGANRLKYPDNLDDIVTASIRLAKEARRLANREDDAYVALDIGPTGKLLEPMGDLPFEEAVDIFADLVKIGVREEADLILIETMNDSYEAKAALLAAKENSDLPVLLTCVFDEGGKMLTGGTPESMVAMAEGLGVDGIGTNCSLGPAAMLSTVKRFVAAASVPVLVNPNAGLPESIDGQTVYNVDAHEFAKEMKDIVEAGAHAVGGCCGTTPEYIQALIAEVEDIPFIPPTPKHKTVISSFSRTSLIGDEAQPLIIGERINPTGKKRFKQALIDHDIDYIISQGLEQEKAGAHALDVNVGSPEVDEVELIQEVVGKLQSILPLPLQIDTSNVEAMEKALRMYNGKALINSVNGKEETMEAVFPLVKKYGGVVIGLALDEDGIADTADGRVAVARKIYERAADYGIAKENVIIDGLCMTVSADPESALVTLETIRRIHDELGGNTILGVSNISFGLPARELINSYFFAMALQAGLSSAIINPNNKAMMQAYRTYCALSGKDTNFTNFITAYQNYETPDKRVQKAVDDYKRKVLSALDLDGADLSHIRNVKKETDTPSAPDATKDETYGNKLMEAVERGMAGPAAEATHNALLTRNALDIINEDLVPALDNVGQGFEKGTLFLPQLLMAAEAAKAAFAVVKEALTDAPQETKGKVILATVKGDIHDIGKNIVKVLLENYGYQAVDLGRDVAPETIVETAVKEDIRLVGLSALMTTTVVNMEETIRLLREKKPDCKVIVGGAVMTKQYADSIGADCYGKDAMSTVRYADELLEQGLM</sequence>
<dbReference type="Gene3D" id="3.40.50.280">
    <property type="entry name" value="Cobalamin-binding domain"/>
    <property type="match status" value="1"/>
</dbReference>
<dbReference type="Gene3D" id="3.20.20.20">
    <property type="entry name" value="Dihydropteroate synthase-like"/>
    <property type="match status" value="1"/>
</dbReference>
<dbReference type="Pfam" id="PF02574">
    <property type="entry name" value="S-methyl_trans"/>
    <property type="match status" value="1"/>
</dbReference>
<dbReference type="InterPro" id="IPR006158">
    <property type="entry name" value="Cobalamin-bd"/>
</dbReference>
<dbReference type="InterPro" id="IPR000489">
    <property type="entry name" value="Pterin-binding_dom"/>
</dbReference>
<keyword evidence="8 19" id="KW-0489">Methyltransferase</keyword>
<evidence type="ECO:0000256" key="3">
    <source>
        <dbReference type="ARBA" id="ARBA00001956"/>
    </source>
</evidence>
<dbReference type="PROSITE" id="PS51332">
    <property type="entry name" value="B12_BINDING"/>
    <property type="match status" value="1"/>
</dbReference>
<dbReference type="Pfam" id="PF00809">
    <property type="entry name" value="Pterin_bind"/>
    <property type="match status" value="1"/>
</dbReference>
<comment type="caution">
    <text evidence="24">The sequence shown here is derived from an EMBL/GenBank/DDBJ whole genome shotgun (WGS) entry which is preliminary data.</text>
</comment>
<accession>E2ZDC4</accession>
<dbReference type="STRING" id="706434.HMPREF9429_01633"/>
<dbReference type="InterPro" id="IPR003726">
    <property type="entry name" value="HCY_dom"/>
</dbReference>
<dbReference type="PANTHER" id="PTHR45833">
    <property type="entry name" value="METHIONINE SYNTHASE"/>
    <property type="match status" value="1"/>
</dbReference>
<evidence type="ECO:0000256" key="2">
    <source>
        <dbReference type="ARBA" id="ARBA00001947"/>
    </source>
</evidence>
<keyword evidence="13 19" id="KW-0479">Metal-binding</keyword>
<dbReference type="PANTHER" id="PTHR45833:SF1">
    <property type="entry name" value="METHIONINE SYNTHASE"/>
    <property type="match status" value="1"/>
</dbReference>
<gene>
    <name evidence="24" type="ORF">HMPREF9429_01633</name>
</gene>
<dbReference type="EMBL" id="AECS01000039">
    <property type="protein sequence ID" value="EFQ03683.1"/>
    <property type="molecule type" value="Genomic_DNA"/>
</dbReference>
<dbReference type="HOGENOM" id="CLU_004914_0_2_9"/>
<evidence type="ECO:0000256" key="1">
    <source>
        <dbReference type="ARBA" id="ARBA00001700"/>
    </source>
</evidence>
<keyword evidence="14 19" id="KW-0862">Zinc</keyword>
<dbReference type="Proteomes" id="UP000003195">
    <property type="component" value="Unassembled WGS sequence"/>
</dbReference>
<evidence type="ECO:0000259" key="20">
    <source>
        <dbReference type="PROSITE" id="PS50970"/>
    </source>
</evidence>
<dbReference type="RefSeq" id="WP_006942939.1">
    <property type="nucleotide sequence ID" value="NZ_GL538208.1"/>
</dbReference>
<dbReference type="GO" id="GO:0032259">
    <property type="term" value="P:methylation"/>
    <property type="evidence" value="ECO:0007669"/>
    <property type="project" value="UniProtKB-KW"/>
</dbReference>
<comment type="cofactor">
    <cofactor evidence="3">
        <name>methylcob(III)alamin</name>
        <dbReference type="ChEBI" id="CHEBI:28115"/>
    </cofactor>
</comment>
<feature type="domain" description="B12-binding N-terminal" evidence="23">
    <location>
        <begin position="622"/>
        <end position="715"/>
    </location>
</feature>
<dbReference type="GO" id="GO:0031419">
    <property type="term" value="F:cobalamin binding"/>
    <property type="evidence" value="ECO:0007669"/>
    <property type="project" value="UniProtKB-KW"/>
</dbReference>
<dbReference type="InterPro" id="IPR017215">
    <property type="entry name" value="MetH_bac"/>
</dbReference>
<evidence type="ECO:0000256" key="19">
    <source>
        <dbReference type="PROSITE-ProRule" id="PRU00333"/>
    </source>
</evidence>
<dbReference type="InterPro" id="IPR003759">
    <property type="entry name" value="Cbl-bd_cap"/>
</dbReference>
<evidence type="ECO:0000256" key="14">
    <source>
        <dbReference type="ARBA" id="ARBA00022833"/>
    </source>
</evidence>
<evidence type="ECO:0000256" key="7">
    <source>
        <dbReference type="ARBA" id="ARBA00013998"/>
    </source>
</evidence>
<feature type="binding site" evidence="19">
    <location>
        <position position="273"/>
    </location>
    <ligand>
        <name>Zn(2+)</name>
        <dbReference type="ChEBI" id="CHEBI:29105"/>
    </ligand>
</feature>
<dbReference type="AlphaFoldDB" id="E2ZDC4"/>
<dbReference type="GO" id="GO:0050667">
    <property type="term" value="P:homocysteine metabolic process"/>
    <property type="evidence" value="ECO:0007669"/>
    <property type="project" value="TreeGrafter"/>
</dbReference>
<dbReference type="SUPFAM" id="SSF82282">
    <property type="entry name" value="Homocysteine S-methyltransferase"/>
    <property type="match status" value="1"/>
</dbReference>
<dbReference type="InterPro" id="IPR036724">
    <property type="entry name" value="Cobalamin-bd_sf"/>
</dbReference>
<dbReference type="Gene3D" id="3.20.20.330">
    <property type="entry name" value="Homocysteine-binding-like domain"/>
    <property type="match status" value="1"/>
</dbReference>
<comment type="function">
    <text evidence="17">Catalyzes the transfer of a methyl group from methyl-cobalamin to homocysteine, yielding enzyme-bound cob(I)alamin and methionine. Subsequently, remethylates the cofactor using methyltetrahydrofolate.</text>
</comment>
<dbReference type="GO" id="GO:0005829">
    <property type="term" value="C:cytosol"/>
    <property type="evidence" value="ECO:0007669"/>
    <property type="project" value="TreeGrafter"/>
</dbReference>
<evidence type="ECO:0000256" key="6">
    <source>
        <dbReference type="ARBA" id="ARBA00012032"/>
    </source>
</evidence>